<accession>A0ACC1IS11</accession>
<organism evidence="1 2">
    <name type="scientific">Kickxella alabastrina</name>
    <dbReference type="NCBI Taxonomy" id="61397"/>
    <lineage>
        <taxon>Eukaryota</taxon>
        <taxon>Fungi</taxon>
        <taxon>Fungi incertae sedis</taxon>
        <taxon>Zoopagomycota</taxon>
        <taxon>Kickxellomycotina</taxon>
        <taxon>Kickxellomycetes</taxon>
        <taxon>Kickxellales</taxon>
        <taxon>Kickxellaceae</taxon>
        <taxon>Kickxella</taxon>
    </lineage>
</organism>
<gene>
    <name evidence="1" type="ORF">LPJ66_001888</name>
</gene>
<reference evidence="1" key="1">
    <citation type="submission" date="2022-07" db="EMBL/GenBank/DDBJ databases">
        <title>Phylogenomic reconstructions and comparative analyses of Kickxellomycotina fungi.</title>
        <authorList>
            <person name="Reynolds N.K."/>
            <person name="Stajich J.E."/>
            <person name="Barry K."/>
            <person name="Grigoriev I.V."/>
            <person name="Crous P."/>
            <person name="Smith M.E."/>
        </authorList>
    </citation>
    <scope>NUCLEOTIDE SEQUENCE</scope>
    <source>
        <strain evidence="1">Benny 63K</strain>
    </source>
</reference>
<comment type="caution">
    <text evidence="1">The sequence shown here is derived from an EMBL/GenBank/DDBJ whole genome shotgun (WGS) entry which is preliminary data.</text>
</comment>
<dbReference type="Proteomes" id="UP001150581">
    <property type="component" value="Unassembled WGS sequence"/>
</dbReference>
<evidence type="ECO:0000313" key="2">
    <source>
        <dbReference type="Proteomes" id="UP001150581"/>
    </source>
</evidence>
<name>A0ACC1IS11_9FUNG</name>
<evidence type="ECO:0000313" key="1">
    <source>
        <dbReference type="EMBL" id="KAJ1899787.1"/>
    </source>
</evidence>
<proteinExistence type="predicted"/>
<sequence>MVVSVIWLVGDLQANGHVPLANTPMINCKAFGVWMRVLMGMCGMFSLIALRSYGLYRVFYLFRPYHSLGLYLPFAVYWFCALIVGVVSQALKPAYTVYYDSALDICKYHKAFQAILYAFLWISLFIVVIIHWEIRHIKSSFNESREMLVTSTIMTLVLIYMTNLHYMRPNYPLTGHLRIANTSVQHLMFNIMWWLIMGVPLYKCMFDQEQYLKQWIGKLRKDGLQKEYKVDSNALAANGQESLLKTSSAGDKNIPSFYPIDNSIYEGKPGNAPNKKHVSFSQPSKISMSSHGRSSYERVTRLSLPVDRHQEDILPVNTNGYVVPLVGPQLYMPVSVPENAAMAPLKLSTAHNRYLDNYSLSNRHLL</sequence>
<protein>
    <submittedName>
        <fullName evidence="1">Uncharacterized protein</fullName>
    </submittedName>
</protein>
<dbReference type="EMBL" id="JANBPG010000125">
    <property type="protein sequence ID" value="KAJ1899787.1"/>
    <property type="molecule type" value="Genomic_DNA"/>
</dbReference>
<keyword evidence="2" id="KW-1185">Reference proteome</keyword>